<keyword evidence="3" id="KW-1185">Reference proteome</keyword>
<organism evidence="2 3">
    <name type="scientific">Clonorchis sinensis</name>
    <name type="common">Chinese liver fluke</name>
    <dbReference type="NCBI Taxonomy" id="79923"/>
    <lineage>
        <taxon>Eukaryota</taxon>
        <taxon>Metazoa</taxon>
        <taxon>Spiralia</taxon>
        <taxon>Lophotrochozoa</taxon>
        <taxon>Platyhelminthes</taxon>
        <taxon>Trematoda</taxon>
        <taxon>Digenea</taxon>
        <taxon>Opisthorchiida</taxon>
        <taxon>Opisthorchiata</taxon>
        <taxon>Opisthorchiidae</taxon>
        <taxon>Clonorchis</taxon>
    </lineage>
</organism>
<dbReference type="OrthoDB" id="6250931at2759"/>
<evidence type="ECO:0000313" key="2">
    <source>
        <dbReference type="EMBL" id="KAG5449729.1"/>
    </source>
</evidence>
<proteinExistence type="predicted"/>
<gene>
    <name evidence="2" type="ORF">CSKR_201032</name>
</gene>
<dbReference type="EMBL" id="NIRI02000042">
    <property type="protein sequence ID" value="KAG5449729.1"/>
    <property type="molecule type" value="Genomic_DNA"/>
</dbReference>
<reference evidence="2 3" key="2">
    <citation type="journal article" date="2021" name="Genomics">
        <title>High-quality reference genome for Clonorchis sinensis.</title>
        <authorList>
            <person name="Young N.D."/>
            <person name="Stroehlein A.J."/>
            <person name="Kinkar L."/>
            <person name="Wang T."/>
            <person name="Sohn W.M."/>
            <person name="Chang B.C.H."/>
            <person name="Kaur P."/>
            <person name="Weisz D."/>
            <person name="Dudchenko O."/>
            <person name="Aiden E.L."/>
            <person name="Korhonen P.K."/>
            <person name="Gasser R.B."/>
        </authorList>
    </citation>
    <scope>NUCLEOTIDE SEQUENCE [LARGE SCALE GENOMIC DNA]</scope>
    <source>
        <strain evidence="2">Cs-k2</strain>
    </source>
</reference>
<protein>
    <submittedName>
        <fullName evidence="2">Uncharacterized protein</fullName>
    </submittedName>
</protein>
<accession>A0A8T1ML38</accession>
<dbReference type="Proteomes" id="UP000286415">
    <property type="component" value="Unassembled WGS sequence"/>
</dbReference>
<name>A0A8T1ML38_CLOSI</name>
<sequence>MSFGGVAPLCPVCHSRGVYSKLMSLECHNGMIKNLCSSAACSYPFSRYESTKISVSKVATEEVDNPQCLDDFLNEILGTSSDDHDLTTALSTPITQPPHFPAPDFINHLDSRSELSGSTRYKCSSSLLSTSRCGPDSVRGKNCLLPRYLVDNLTLAAADRDCNRYGSKPVSRLPGGSCDSGISVSSTASPCSPSFTYEEHLKQFNRQLSPTSLTEHPTVVSPTVPRHPASTRKVTRPMSVVDRIIHSRRSLQ</sequence>
<feature type="region of interest" description="Disordered" evidence="1">
    <location>
        <begin position="213"/>
        <end position="234"/>
    </location>
</feature>
<evidence type="ECO:0000256" key="1">
    <source>
        <dbReference type="SAM" id="MobiDB-lite"/>
    </source>
</evidence>
<reference evidence="2 3" key="1">
    <citation type="journal article" date="2018" name="Biotechnol. Adv.">
        <title>Improved genomic resources and new bioinformatic workflow for the carcinogenic parasite Clonorchis sinensis: Biotechnological implications.</title>
        <authorList>
            <person name="Wang D."/>
            <person name="Korhonen P.K."/>
            <person name="Gasser R.B."/>
            <person name="Young N.D."/>
        </authorList>
    </citation>
    <scope>NUCLEOTIDE SEQUENCE [LARGE SCALE GENOMIC DNA]</scope>
    <source>
        <strain evidence="2">Cs-k2</strain>
    </source>
</reference>
<comment type="caution">
    <text evidence="2">The sequence shown here is derived from an EMBL/GenBank/DDBJ whole genome shotgun (WGS) entry which is preliminary data.</text>
</comment>
<evidence type="ECO:0000313" key="3">
    <source>
        <dbReference type="Proteomes" id="UP000286415"/>
    </source>
</evidence>
<dbReference type="AlphaFoldDB" id="A0A8T1ML38"/>